<feature type="region of interest" description="Disordered" evidence="1">
    <location>
        <begin position="262"/>
        <end position="293"/>
    </location>
</feature>
<gene>
    <name evidence="2" type="ORF">HPHI1048_LOCUS24611</name>
</gene>
<reference evidence="2" key="1">
    <citation type="submission" date="2021-01" db="EMBL/GenBank/DDBJ databases">
        <authorList>
            <person name="Corre E."/>
            <person name="Pelletier E."/>
            <person name="Niang G."/>
            <person name="Scheremetjew M."/>
            <person name="Finn R."/>
            <person name="Kale V."/>
            <person name="Holt S."/>
            <person name="Cochrane G."/>
            <person name="Meng A."/>
            <person name="Brown T."/>
            <person name="Cohen L."/>
        </authorList>
    </citation>
    <scope>NUCLEOTIDE SEQUENCE</scope>
    <source>
        <strain evidence="2">CCMP325</strain>
    </source>
</reference>
<feature type="compositionally biased region" description="Basic and acidic residues" evidence="1">
    <location>
        <begin position="266"/>
        <end position="293"/>
    </location>
</feature>
<protein>
    <submittedName>
        <fullName evidence="2">Uncharacterized protein</fullName>
    </submittedName>
</protein>
<proteinExistence type="predicted"/>
<name>A0A7S0NFL1_9CRYP</name>
<dbReference type="EMBL" id="HBEO01036283">
    <property type="protein sequence ID" value="CAD8510187.1"/>
    <property type="molecule type" value="Transcribed_RNA"/>
</dbReference>
<feature type="region of interest" description="Disordered" evidence="1">
    <location>
        <begin position="381"/>
        <end position="411"/>
    </location>
</feature>
<sequence>MSFVLTRQHVPSDSSKLLFKVTGAPLAGTADDDYGEIISGLHQRADGAAWYYESQMIVSSAPWSMVGYLEDDPDMLVSDCHNHFLSVINMKPYTYPTHDGEMEVIASILPNHGVNPLFVTHKQTLNSDAGIQPYNVYHVWSHQNRMLAILQQTESDDRSRWIIQILQGSPLDFRVIGLLATQIEAEKFFLHSINFSQLMSAFVIALNVILVCCCMPSIVRWCKGPPRGSVVKQTNMLGKECHEQLMQKISIPRQQCHDLLQNSKYVESDPNKGDDRSRRVKGKERENSLRLEHDAPGFDKYEGSFGLDNDLQLLSTSVHASKKPVFEHVQRAVQGTWRESNEPSQRGWSVPSFRDESRGYADFRVDSLTRDVLENLPLRTFRSEEDKESDRKPKNLREWAKKYDPTLQPSS</sequence>
<evidence type="ECO:0000313" key="2">
    <source>
        <dbReference type="EMBL" id="CAD8510187.1"/>
    </source>
</evidence>
<feature type="compositionally biased region" description="Basic and acidic residues" evidence="1">
    <location>
        <begin position="381"/>
        <end position="404"/>
    </location>
</feature>
<dbReference type="AlphaFoldDB" id="A0A7S0NFL1"/>
<accession>A0A7S0NFL1</accession>
<organism evidence="2">
    <name type="scientific">Hanusia phi</name>
    <dbReference type="NCBI Taxonomy" id="3032"/>
    <lineage>
        <taxon>Eukaryota</taxon>
        <taxon>Cryptophyceae</taxon>
        <taxon>Pyrenomonadales</taxon>
        <taxon>Geminigeraceae</taxon>
        <taxon>Hanusia</taxon>
    </lineage>
</organism>
<evidence type="ECO:0000256" key="1">
    <source>
        <dbReference type="SAM" id="MobiDB-lite"/>
    </source>
</evidence>